<evidence type="ECO:0000313" key="1">
    <source>
        <dbReference type="EMBL" id="GAH03979.1"/>
    </source>
</evidence>
<accession>X1DG39</accession>
<proteinExistence type="predicted"/>
<dbReference type="AlphaFoldDB" id="X1DG39"/>
<dbReference type="EMBL" id="BART01020452">
    <property type="protein sequence ID" value="GAH03979.1"/>
    <property type="molecule type" value="Genomic_DNA"/>
</dbReference>
<protein>
    <submittedName>
        <fullName evidence="1">Uncharacterized protein</fullName>
    </submittedName>
</protein>
<organism evidence="1">
    <name type="scientific">marine sediment metagenome</name>
    <dbReference type="NCBI Taxonomy" id="412755"/>
    <lineage>
        <taxon>unclassified sequences</taxon>
        <taxon>metagenomes</taxon>
        <taxon>ecological metagenomes</taxon>
    </lineage>
</organism>
<comment type="caution">
    <text evidence="1">The sequence shown here is derived from an EMBL/GenBank/DDBJ whole genome shotgun (WGS) entry which is preliminary data.</text>
</comment>
<sequence length="92" mass="10933">MEPYSSDDIKRRKRKCYPDNFYPKDQLCPKCGKFLPNLFKYVDTNEGELTKLYLKEFKPRQKTGKSLDDDDTGVFTPNFSILFLKLWFFCGI</sequence>
<gene>
    <name evidence="1" type="ORF">S01H4_37997</name>
</gene>
<name>X1DG39_9ZZZZ</name>
<reference evidence="1" key="1">
    <citation type="journal article" date="2014" name="Front. Microbiol.">
        <title>High frequency of phylogenetically diverse reductive dehalogenase-homologous genes in deep subseafloor sedimentary metagenomes.</title>
        <authorList>
            <person name="Kawai M."/>
            <person name="Futagami T."/>
            <person name="Toyoda A."/>
            <person name="Takaki Y."/>
            <person name="Nishi S."/>
            <person name="Hori S."/>
            <person name="Arai W."/>
            <person name="Tsubouchi T."/>
            <person name="Morono Y."/>
            <person name="Uchiyama I."/>
            <person name="Ito T."/>
            <person name="Fujiyama A."/>
            <person name="Inagaki F."/>
            <person name="Takami H."/>
        </authorList>
    </citation>
    <scope>NUCLEOTIDE SEQUENCE</scope>
    <source>
        <strain evidence="1">Expedition CK06-06</strain>
    </source>
</reference>